<evidence type="ECO:0000259" key="1">
    <source>
        <dbReference type="Pfam" id="PF01636"/>
    </source>
</evidence>
<dbReference type="STRING" id="1855283.SAMN05216382_2792"/>
<sequence length="356" mass="38899">MTDAADNIGTTAVRAGFAFDEAALEQWMRANVPGYAGPLRVTQFRGGQSNPTYRLDTPTRAYVLRRKPPGVLLKGAHAIEREARVLSALGSIGYPVAHVHALCTEAEVIGTPFYVMDLVEGRVFWDASFSDVPRGERAGYFEAMNAAIADLHAIDPAAVGLADYGRPGDYFARQIARWSGQYHADTEAGRDANMDRLIDWLHANVPAGDDDTGIIHGDFRCDNMIFESAGPRILAVLDWELSTLGHRGADFAYHTMMYRMPPYIVAGLGGADVGALGLPSEGEYVAAYCAHRGLSDLPNYDFYVAFNFFRLAAIFHGIKGRVLRGSAASAQARQRVEVLPELMRLAWAQAERAGTR</sequence>
<dbReference type="PANTHER" id="PTHR47829">
    <property type="entry name" value="HYDROLASE, PUTATIVE (AFU_ORTHOLOGUE AFUA_1G12880)-RELATED"/>
    <property type="match status" value="1"/>
</dbReference>
<dbReference type="SUPFAM" id="SSF56112">
    <property type="entry name" value="Protein kinase-like (PK-like)"/>
    <property type="match status" value="1"/>
</dbReference>
<feature type="domain" description="Aminoglycoside phosphotransferase" evidence="1">
    <location>
        <begin position="41"/>
        <end position="261"/>
    </location>
</feature>
<evidence type="ECO:0000313" key="3">
    <source>
        <dbReference type="Proteomes" id="UP000199214"/>
    </source>
</evidence>
<dbReference type="Gene3D" id="3.90.1200.10">
    <property type="match status" value="1"/>
</dbReference>
<evidence type="ECO:0000313" key="2">
    <source>
        <dbReference type="EMBL" id="SEL87149.1"/>
    </source>
</evidence>
<keyword evidence="3" id="KW-1185">Reference proteome</keyword>
<dbReference type="InterPro" id="IPR011009">
    <property type="entry name" value="Kinase-like_dom_sf"/>
</dbReference>
<name>A0A1H7TRL1_9SPHN</name>
<dbReference type="AlphaFoldDB" id="A0A1H7TRL1"/>
<accession>A0A1H7TRL1</accession>
<dbReference type="CDD" id="cd05154">
    <property type="entry name" value="ACAD10_11_N-like"/>
    <property type="match status" value="1"/>
</dbReference>
<dbReference type="InterPro" id="IPR041726">
    <property type="entry name" value="ACAD10_11_N"/>
</dbReference>
<dbReference type="InterPro" id="IPR052898">
    <property type="entry name" value="ACAD10-like"/>
</dbReference>
<proteinExistence type="predicted"/>
<reference evidence="3" key="1">
    <citation type="submission" date="2016-10" db="EMBL/GenBank/DDBJ databases">
        <authorList>
            <person name="Varghese N."/>
            <person name="Submissions S."/>
        </authorList>
    </citation>
    <scope>NUCLEOTIDE SEQUENCE [LARGE SCALE GENOMIC DNA]</scope>
    <source>
        <strain evidence="3">JS21-1</strain>
    </source>
</reference>
<keyword evidence="2" id="KW-0808">Transferase</keyword>
<dbReference type="Pfam" id="PF01636">
    <property type="entry name" value="APH"/>
    <property type="match status" value="1"/>
</dbReference>
<dbReference type="RefSeq" id="WP_093007369.1">
    <property type="nucleotide sequence ID" value="NZ_FNZZ01000006.1"/>
</dbReference>
<keyword evidence="2" id="KW-0418">Kinase</keyword>
<dbReference type="Gene3D" id="3.30.200.20">
    <property type="entry name" value="Phosphorylase Kinase, domain 1"/>
    <property type="match status" value="1"/>
</dbReference>
<gene>
    <name evidence="2" type="ORF">SAMN05216382_2792</name>
</gene>
<dbReference type="PANTHER" id="PTHR47829:SF1">
    <property type="entry name" value="HAD FAMILY PHOSPHATASE"/>
    <property type="match status" value="1"/>
</dbReference>
<dbReference type="Proteomes" id="UP000199214">
    <property type="component" value="Unassembled WGS sequence"/>
</dbReference>
<organism evidence="2 3">
    <name type="scientific">Sphingomonas palmae</name>
    <dbReference type="NCBI Taxonomy" id="1855283"/>
    <lineage>
        <taxon>Bacteria</taxon>
        <taxon>Pseudomonadati</taxon>
        <taxon>Pseudomonadota</taxon>
        <taxon>Alphaproteobacteria</taxon>
        <taxon>Sphingomonadales</taxon>
        <taxon>Sphingomonadaceae</taxon>
        <taxon>Sphingomonas</taxon>
    </lineage>
</organism>
<protein>
    <submittedName>
        <fullName evidence="2">Predicted kinase, aminoglycoside phosphotransferase (APT) family</fullName>
    </submittedName>
</protein>
<dbReference type="InterPro" id="IPR002575">
    <property type="entry name" value="Aminoglycoside_PTrfase"/>
</dbReference>
<dbReference type="EMBL" id="FNZZ01000006">
    <property type="protein sequence ID" value="SEL87149.1"/>
    <property type="molecule type" value="Genomic_DNA"/>
</dbReference>
<dbReference type="GO" id="GO:0016301">
    <property type="term" value="F:kinase activity"/>
    <property type="evidence" value="ECO:0007669"/>
    <property type="project" value="UniProtKB-KW"/>
</dbReference>
<dbReference type="OrthoDB" id="3806873at2"/>